<dbReference type="AlphaFoldDB" id="A0A0C3HEC5"/>
<name>A0A0C3HEC5_OIDMZ</name>
<dbReference type="HOGENOM" id="CLU_1147479_0_0_1"/>
<accession>A0A0C3HEC5</accession>
<proteinExistence type="predicted"/>
<keyword evidence="2" id="KW-0812">Transmembrane</keyword>
<feature type="transmembrane region" description="Helical" evidence="2">
    <location>
        <begin position="164"/>
        <end position="191"/>
    </location>
</feature>
<reference evidence="3 4" key="1">
    <citation type="submission" date="2014-04" db="EMBL/GenBank/DDBJ databases">
        <authorList>
            <consortium name="DOE Joint Genome Institute"/>
            <person name="Kuo A."/>
            <person name="Martino E."/>
            <person name="Perotto S."/>
            <person name="Kohler A."/>
            <person name="Nagy L.G."/>
            <person name="Floudas D."/>
            <person name="Copeland A."/>
            <person name="Barry K.W."/>
            <person name="Cichocki N."/>
            <person name="Veneault-Fourrey C."/>
            <person name="LaButti K."/>
            <person name="Lindquist E.A."/>
            <person name="Lipzen A."/>
            <person name="Lundell T."/>
            <person name="Morin E."/>
            <person name="Murat C."/>
            <person name="Sun H."/>
            <person name="Tunlid A."/>
            <person name="Henrissat B."/>
            <person name="Grigoriev I.V."/>
            <person name="Hibbett D.S."/>
            <person name="Martin F."/>
            <person name="Nordberg H.P."/>
            <person name="Cantor M.N."/>
            <person name="Hua S.X."/>
        </authorList>
    </citation>
    <scope>NUCLEOTIDE SEQUENCE [LARGE SCALE GENOMIC DNA]</scope>
    <source>
        <strain evidence="3 4">Zn</strain>
    </source>
</reference>
<feature type="compositionally biased region" description="Polar residues" evidence="1">
    <location>
        <begin position="73"/>
        <end position="83"/>
    </location>
</feature>
<feature type="compositionally biased region" description="Low complexity" evidence="1">
    <location>
        <begin position="84"/>
        <end position="120"/>
    </location>
</feature>
<keyword evidence="4" id="KW-1185">Reference proteome</keyword>
<feature type="region of interest" description="Disordered" evidence="1">
    <location>
        <begin position="73"/>
        <end position="120"/>
    </location>
</feature>
<keyword evidence="2" id="KW-0472">Membrane</keyword>
<evidence type="ECO:0000256" key="2">
    <source>
        <dbReference type="SAM" id="Phobius"/>
    </source>
</evidence>
<protein>
    <recommendedName>
        <fullName evidence="5">Mid2 domain-containing protein</fullName>
    </recommendedName>
</protein>
<evidence type="ECO:0000313" key="3">
    <source>
        <dbReference type="EMBL" id="KIN00627.1"/>
    </source>
</evidence>
<dbReference type="EMBL" id="KN832877">
    <property type="protein sequence ID" value="KIN00627.1"/>
    <property type="molecule type" value="Genomic_DNA"/>
</dbReference>
<gene>
    <name evidence="3" type="ORF">OIDMADRAFT_29714</name>
</gene>
<evidence type="ECO:0008006" key="5">
    <source>
        <dbReference type="Google" id="ProtNLM"/>
    </source>
</evidence>
<sequence length="242" mass="25063">MPQQASTTLRTGVKYKINNRFSIVVEKTNCCRAPLTDLTCCSDQSAIFYLGGYENITTIGGAVGPGYQSTISPAPPSVAQSSNTASIDSQSTTDATSSSSAEKSSSSTATTTTPSSTTMTTTTAALSTATTMMSTVTTTTTSSTTSSTTTALPITEATSHSSSLAVGASAGIGVSVGLALILAAVGGYFFYKYSNRPRSAMLPDQVQMLPRGKYHKPELSAAIPEYAGHPYQQHSAEMDGNR</sequence>
<dbReference type="InParanoid" id="A0A0C3HEC5"/>
<keyword evidence="2" id="KW-1133">Transmembrane helix</keyword>
<dbReference type="Proteomes" id="UP000054321">
    <property type="component" value="Unassembled WGS sequence"/>
</dbReference>
<reference evidence="4" key="2">
    <citation type="submission" date="2015-01" db="EMBL/GenBank/DDBJ databases">
        <title>Evolutionary Origins and Diversification of the Mycorrhizal Mutualists.</title>
        <authorList>
            <consortium name="DOE Joint Genome Institute"/>
            <consortium name="Mycorrhizal Genomics Consortium"/>
            <person name="Kohler A."/>
            <person name="Kuo A."/>
            <person name="Nagy L.G."/>
            <person name="Floudas D."/>
            <person name="Copeland A."/>
            <person name="Barry K.W."/>
            <person name="Cichocki N."/>
            <person name="Veneault-Fourrey C."/>
            <person name="LaButti K."/>
            <person name="Lindquist E.A."/>
            <person name="Lipzen A."/>
            <person name="Lundell T."/>
            <person name="Morin E."/>
            <person name="Murat C."/>
            <person name="Riley R."/>
            <person name="Ohm R."/>
            <person name="Sun H."/>
            <person name="Tunlid A."/>
            <person name="Henrissat B."/>
            <person name="Grigoriev I.V."/>
            <person name="Hibbett D.S."/>
            <person name="Martin F."/>
        </authorList>
    </citation>
    <scope>NUCLEOTIDE SEQUENCE [LARGE SCALE GENOMIC DNA]</scope>
    <source>
        <strain evidence="4">Zn</strain>
    </source>
</reference>
<evidence type="ECO:0000313" key="4">
    <source>
        <dbReference type="Proteomes" id="UP000054321"/>
    </source>
</evidence>
<evidence type="ECO:0000256" key="1">
    <source>
        <dbReference type="SAM" id="MobiDB-lite"/>
    </source>
</evidence>
<organism evidence="3 4">
    <name type="scientific">Oidiodendron maius (strain Zn)</name>
    <dbReference type="NCBI Taxonomy" id="913774"/>
    <lineage>
        <taxon>Eukaryota</taxon>
        <taxon>Fungi</taxon>
        <taxon>Dikarya</taxon>
        <taxon>Ascomycota</taxon>
        <taxon>Pezizomycotina</taxon>
        <taxon>Leotiomycetes</taxon>
        <taxon>Leotiomycetes incertae sedis</taxon>
        <taxon>Myxotrichaceae</taxon>
        <taxon>Oidiodendron</taxon>
    </lineage>
</organism>